<accession>A0A2H4S855</accession>
<evidence type="ECO:0000313" key="1">
    <source>
        <dbReference type="EMBL" id="ATY59291.1"/>
    </source>
</evidence>
<sequence length="75" mass="8447">MTSCVAFAVLATDILALLLVKRRRRRKRRPHLRSILFLLSLLPPPVPERINRASACIKDEPALTKGCSPVWDPSD</sequence>
<evidence type="ECO:0000313" key="2">
    <source>
        <dbReference type="Proteomes" id="UP000323067"/>
    </source>
</evidence>
<reference evidence="1 2" key="1">
    <citation type="journal article" date="2017" name="BMC Genomics">
        <title>Chromosome level assembly and secondary metabolite potential of the parasitic fungus Cordyceps militaris.</title>
        <authorList>
            <person name="Kramer G.J."/>
            <person name="Nodwell J.R."/>
        </authorList>
    </citation>
    <scope>NUCLEOTIDE SEQUENCE [LARGE SCALE GENOMIC DNA]</scope>
    <source>
        <strain evidence="1 2">ATCC 34164</strain>
    </source>
</reference>
<dbReference type="Proteomes" id="UP000323067">
    <property type="component" value="Chromosome iv"/>
</dbReference>
<organism evidence="1 2">
    <name type="scientific">Cordyceps militaris</name>
    <name type="common">Caterpillar fungus</name>
    <name type="synonym">Clavaria militaris</name>
    <dbReference type="NCBI Taxonomy" id="73501"/>
    <lineage>
        <taxon>Eukaryota</taxon>
        <taxon>Fungi</taxon>
        <taxon>Dikarya</taxon>
        <taxon>Ascomycota</taxon>
        <taxon>Pezizomycotina</taxon>
        <taxon>Sordariomycetes</taxon>
        <taxon>Hypocreomycetidae</taxon>
        <taxon>Hypocreales</taxon>
        <taxon>Cordycipitaceae</taxon>
        <taxon>Cordyceps</taxon>
    </lineage>
</organism>
<name>A0A2H4S855_CORMI</name>
<gene>
    <name evidence="1" type="ORF">A9K55_002989</name>
</gene>
<protein>
    <submittedName>
        <fullName evidence="1">RNA polymerase III Rpc4</fullName>
    </submittedName>
</protein>
<dbReference type="VEuPathDB" id="FungiDB:A9K55_002989"/>
<dbReference type="EMBL" id="CP023322">
    <property type="protein sequence ID" value="ATY59291.1"/>
    <property type="molecule type" value="Genomic_DNA"/>
</dbReference>
<proteinExistence type="predicted"/>
<dbReference type="AlphaFoldDB" id="A0A2H4S855"/>